<keyword evidence="1" id="KW-0808">Transferase</keyword>
<proteinExistence type="predicted"/>
<evidence type="ECO:0000256" key="1">
    <source>
        <dbReference type="ARBA" id="ARBA00022679"/>
    </source>
</evidence>
<dbReference type="InterPro" id="IPR050832">
    <property type="entry name" value="Bact_Acetyltransf"/>
</dbReference>
<dbReference type="PANTHER" id="PTHR43877">
    <property type="entry name" value="AMINOALKYLPHOSPHONATE N-ACETYLTRANSFERASE-RELATED-RELATED"/>
    <property type="match status" value="1"/>
</dbReference>
<name>A0ABT2P808_9MICO</name>
<comment type="caution">
    <text evidence="4">The sequence shown here is derived from an EMBL/GenBank/DDBJ whole genome shotgun (WGS) entry which is preliminary data.</text>
</comment>
<organism evidence="4 5">
    <name type="scientific">Microbacterium memoriense</name>
    <dbReference type="NCBI Taxonomy" id="2978350"/>
    <lineage>
        <taxon>Bacteria</taxon>
        <taxon>Bacillati</taxon>
        <taxon>Actinomycetota</taxon>
        <taxon>Actinomycetes</taxon>
        <taxon>Micrococcales</taxon>
        <taxon>Microbacteriaceae</taxon>
        <taxon>Microbacterium</taxon>
    </lineage>
</organism>
<dbReference type="CDD" id="cd04301">
    <property type="entry name" value="NAT_SF"/>
    <property type="match status" value="1"/>
</dbReference>
<evidence type="ECO:0000313" key="5">
    <source>
        <dbReference type="Proteomes" id="UP001300496"/>
    </source>
</evidence>
<protein>
    <submittedName>
        <fullName evidence="4">GNAT family N-acetyltransferase</fullName>
    </submittedName>
</protein>
<dbReference type="PROSITE" id="PS51186">
    <property type="entry name" value="GNAT"/>
    <property type="match status" value="1"/>
</dbReference>
<keyword evidence="2" id="KW-0012">Acyltransferase</keyword>
<dbReference type="SUPFAM" id="SSF55729">
    <property type="entry name" value="Acyl-CoA N-acyltransferases (Nat)"/>
    <property type="match status" value="1"/>
</dbReference>
<dbReference type="InterPro" id="IPR000182">
    <property type="entry name" value="GNAT_dom"/>
</dbReference>
<feature type="domain" description="N-acetyltransferase" evidence="3">
    <location>
        <begin position="5"/>
        <end position="178"/>
    </location>
</feature>
<sequence length="179" mass="19850">MTADVRVRRVRLHEWREVRDLRIEAVSDPDAAIAFLTSRAEELARDDAFWRERTAGAALSDEAAQFVAEVDEEWVASATVLLRDAGARDHLDRIVADRRIDVVGVFVAPRHRGTGILAKLFDAAVGWATAHEANELFLDVHADNARAQAAYRKNGFLPTGVTFTSAIGAEIEMRRPIGF</sequence>
<gene>
    <name evidence="4" type="ORF">N4R40_00410</name>
</gene>
<dbReference type="Pfam" id="PF00583">
    <property type="entry name" value="Acetyltransf_1"/>
    <property type="match status" value="1"/>
</dbReference>
<reference evidence="4 5" key="1">
    <citation type="journal article" date="2024" name="Int. J. Syst. Evol. Microbiol.">
        <title>Microbacterium memoriense sp. nov., a member of the Actinomycetota from marine beach sediment of the north coast of Portugal.</title>
        <authorList>
            <person name="Santos J.D.N.D."/>
            <person name="Klimek D."/>
            <person name="Calusinska M."/>
            <person name="Lobo-da-Cunha A."/>
            <person name="Catita J."/>
            <person name="Goncalves H."/>
            <person name="Gonzalez I."/>
            <person name="Lage O.M."/>
        </authorList>
    </citation>
    <scope>NUCLEOTIDE SEQUENCE [LARGE SCALE GENOMIC DNA]</scope>
    <source>
        <strain evidence="4 5">PMIC_1C1B</strain>
    </source>
</reference>
<evidence type="ECO:0000313" key="4">
    <source>
        <dbReference type="EMBL" id="MCT9000830.1"/>
    </source>
</evidence>
<dbReference type="PANTHER" id="PTHR43877:SF2">
    <property type="entry name" value="AMINOALKYLPHOSPHONATE N-ACETYLTRANSFERASE-RELATED"/>
    <property type="match status" value="1"/>
</dbReference>
<dbReference type="EMBL" id="JAODOR010000001">
    <property type="protein sequence ID" value="MCT9000830.1"/>
    <property type="molecule type" value="Genomic_DNA"/>
</dbReference>
<keyword evidence="5" id="KW-1185">Reference proteome</keyword>
<accession>A0ABT2P808</accession>
<dbReference type="Proteomes" id="UP001300496">
    <property type="component" value="Unassembled WGS sequence"/>
</dbReference>
<dbReference type="InterPro" id="IPR016181">
    <property type="entry name" value="Acyl_CoA_acyltransferase"/>
</dbReference>
<dbReference type="Gene3D" id="3.40.630.30">
    <property type="match status" value="1"/>
</dbReference>
<evidence type="ECO:0000259" key="3">
    <source>
        <dbReference type="PROSITE" id="PS51186"/>
    </source>
</evidence>
<evidence type="ECO:0000256" key="2">
    <source>
        <dbReference type="ARBA" id="ARBA00023315"/>
    </source>
</evidence>
<dbReference type="RefSeq" id="WP_261605389.1">
    <property type="nucleotide sequence ID" value="NZ_JAODOR010000001.1"/>
</dbReference>